<name>A0A0M3I5H0_ASCLU</name>
<evidence type="ECO:0000313" key="2">
    <source>
        <dbReference type="WBParaSite" id="ALUE_0001219101-mRNA-1"/>
    </source>
</evidence>
<protein>
    <submittedName>
        <fullName evidence="2">Uncharacterized protein</fullName>
    </submittedName>
</protein>
<reference evidence="2" key="1">
    <citation type="submission" date="2017-02" db="UniProtKB">
        <authorList>
            <consortium name="WormBaseParasite"/>
        </authorList>
    </citation>
    <scope>IDENTIFICATION</scope>
</reference>
<evidence type="ECO:0000313" key="1">
    <source>
        <dbReference type="Proteomes" id="UP000036681"/>
    </source>
</evidence>
<dbReference type="Proteomes" id="UP000036681">
    <property type="component" value="Unplaced"/>
</dbReference>
<accession>A0A0M3I5H0</accession>
<dbReference type="AlphaFoldDB" id="A0A0M3I5H0"/>
<sequence>MINDACITVLTWHVRVCEAIGQLSGWSGSLGSVCVCSIWKQLAGRVCFIHCF</sequence>
<keyword evidence="1" id="KW-1185">Reference proteome</keyword>
<organism evidence="1 2">
    <name type="scientific">Ascaris lumbricoides</name>
    <name type="common">Giant roundworm</name>
    <dbReference type="NCBI Taxonomy" id="6252"/>
    <lineage>
        <taxon>Eukaryota</taxon>
        <taxon>Metazoa</taxon>
        <taxon>Ecdysozoa</taxon>
        <taxon>Nematoda</taxon>
        <taxon>Chromadorea</taxon>
        <taxon>Rhabditida</taxon>
        <taxon>Spirurina</taxon>
        <taxon>Ascaridomorpha</taxon>
        <taxon>Ascaridoidea</taxon>
        <taxon>Ascarididae</taxon>
        <taxon>Ascaris</taxon>
    </lineage>
</organism>
<dbReference type="WBParaSite" id="ALUE_0001219101-mRNA-1">
    <property type="protein sequence ID" value="ALUE_0001219101-mRNA-1"/>
    <property type="gene ID" value="ALUE_0001219101"/>
</dbReference>
<proteinExistence type="predicted"/>